<dbReference type="PANTHER" id="PTHR37422">
    <property type="entry name" value="TEICHURONIC ACID BIOSYNTHESIS PROTEIN TUAE"/>
    <property type="match status" value="1"/>
</dbReference>
<feature type="transmembrane region" description="Helical" evidence="5">
    <location>
        <begin position="231"/>
        <end position="246"/>
    </location>
</feature>
<dbReference type="Pfam" id="PF04932">
    <property type="entry name" value="Wzy_C"/>
    <property type="match status" value="1"/>
</dbReference>
<feature type="transmembrane region" description="Helical" evidence="5">
    <location>
        <begin position="341"/>
        <end position="363"/>
    </location>
</feature>
<dbReference type="Proteomes" id="UP000618926">
    <property type="component" value="Unassembled WGS sequence"/>
</dbReference>
<dbReference type="InterPro" id="IPR007016">
    <property type="entry name" value="O-antigen_ligase-rel_domated"/>
</dbReference>
<evidence type="ECO:0000256" key="4">
    <source>
        <dbReference type="ARBA" id="ARBA00023136"/>
    </source>
</evidence>
<dbReference type="PANTHER" id="PTHR37422:SF21">
    <property type="entry name" value="EXOQ-LIKE PROTEIN"/>
    <property type="match status" value="1"/>
</dbReference>
<name>A0ABR9NR67_9BACT</name>
<keyword evidence="8" id="KW-1185">Reference proteome</keyword>
<keyword evidence="2 5" id="KW-0812">Transmembrane</keyword>
<gene>
    <name evidence="7" type="ORF">IIE05_02035</name>
</gene>
<evidence type="ECO:0000313" key="8">
    <source>
        <dbReference type="Proteomes" id="UP000618926"/>
    </source>
</evidence>
<feature type="transmembrane region" description="Helical" evidence="5">
    <location>
        <begin position="85"/>
        <end position="104"/>
    </location>
</feature>
<dbReference type="EMBL" id="JADBFD010000002">
    <property type="protein sequence ID" value="MBE2886742.1"/>
    <property type="molecule type" value="Genomic_DNA"/>
</dbReference>
<comment type="subcellular location">
    <subcellularLocation>
        <location evidence="1">Membrane</location>
        <topology evidence="1">Multi-pass membrane protein</topology>
    </subcellularLocation>
</comment>
<feature type="transmembrane region" description="Helical" evidence="5">
    <location>
        <begin position="116"/>
        <end position="132"/>
    </location>
</feature>
<evidence type="ECO:0000256" key="3">
    <source>
        <dbReference type="ARBA" id="ARBA00022989"/>
    </source>
</evidence>
<evidence type="ECO:0000313" key="7">
    <source>
        <dbReference type="EMBL" id="MBE2886742.1"/>
    </source>
</evidence>
<dbReference type="RefSeq" id="WP_192905025.1">
    <property type="nucleotide sequence ID" value="NZ_JADBFD010000002.1"/>
</dbReference>
<accession>A0ABR9NR67</accession>
<evidence type="ECO:0000256" key="5">
    <source>
        <dbReference type="SAM" id="Phobius"/>
    </source>
</evidence>
<evidence type="ECO:0000259" key="6">
    <source>
        <dbReference type="Pfam" id="PF04932"/>
    </source>
</evidence>
<evidence type="ECO:0000256" key="2">
    <source>
        <dbReference type="ARBA" id="ARBA00022692"/>
    </source>
</evidence>
<keyword evidence="4 5" id="KW-0472">Membrane</keyword>
<feature type="transmembrane region" description="Helical" evidence="5">
    <location>
        <begin position="58"/>
        <end position="76"/>
    </location>
</feature>
<dbReference type="GO" id="GO:0016874">
    <property type="term" value="F:ligase activity"/>
    <property type="evidence" value="ECO:0007669"/>
    <property type="project" value="UniProtKB-KW"/>
</dbReference>
<protein>
    <submittedName>
        <fullName evidence="7">O-antigen ligase family protein</fullName>
    </submittedName>
</protein>
<comment type="caution">
    <text evidence="7">The sequence shown here is derived from an EMBL/GenBank/DDBJ whole genome shotgun (WGS) entry which is preliminary data.</text>
</comment>
<feature type="transmembrane region" description="Helical" evidence="5">
    <location>
        <begin position="389"/>
        <end position="411"/>
    </location>
</feature>
<reference evidence="7 8" key="1">
    <citation type="submission" date="2020-10" db="EMBL/GenBank/DDBJ databases">
        <title>Investigation of anaerobic biodegradation of phenanthrene by a sulfate-dependent Geobacter anodireducens strain PheS2.</title>
        <authorList>
            <person name="Zhang Z."/>
        </authorList>
    </citation>
    <scope>NUCLEOTIDE SEQUENCE [LARGE SCALE GENOMIC DNA]</scope>
    <source>
        <strain evidence="7 8">PheS2</strain>
    </source>
</reference>
<sequence length="449" mass="50887">MQDFLINNRRVNVLDGEATEEYSVKYPSINKTLLLLFCGYVVAWYLQIGYRIPVLGDIRFEFIYALVLTVLAFLATPKIDTKCPLLPYVLLYFLVIVIQVPFSHDFARSWDVFVDRIVKFAFMAFFIVSFVRSPSHMKYFLGAFLLACLKMGQEGLVGRLSGGLIWENQGIMRLHGPTPIYGHPNSFAGMAMGTLPFVYFLWPLSNKYIKAVLLVIGILSLHIVLYTGSRTAYVGIFAFVAFAFYTTSNKKRFIGCMVLALALSLPMVPSDYQERFRSIFTLEEKEGRSSEARIQIIEDAWKIFTDNPFGVGVSAFPKVRAERFGRSQDTHNMYLEIATNLGIQGIIVVGMMIYKMLGILHYIRTKSKLLLVKLDSNDSLTEVVNDLKLVEAIASSIIGFIILRLTLGLFGMDLYEIYWWFAIGITFSLYSMLIKIENSLIAKNDSAIG</sequence>
<feature type="transmembrane region" description="Helical" evidence="5">
    <location>
        <begin position="208"/>
        <end position="225"/>
    </location>
</feature>
<evidence type="ECO:0000256" key="1">
    <source>
        <dbReference type="ARBA" id="ARBA00004141"/>
    </source>
</evidence>
<feature type="transmembrane region" description="Helical" evidence="5">
    <location>
        <begin position="33"/>
        <end position="52"/>
    </location>
</feature>
<dbReference type="InterPro" id="IPR051533">
    <property type="entry name" value="WaaL-like"/>
</dbReference>
<keyword evidence="7" id="KW-0436">Ligase</keyword>
<feature type="transmembrane region" description="Helical" evidence="5">
    <location>
        <begin position="180"/>
        <end position="201"/>
    </location>
</feature>
<feature type="transmembrane region" description="Helical" evidence="5">
    <location>
        <begin position="253"/>
        <end position="269"/>
    </location>
</feature>
<proteinExistence type="predicted"/>
<organism evidence="7 8">
    <name type="scientific">Geobacter anodireducens</name>
    <dbReference type="NCBI Taxonomy" id="1340425"/>
    <lineage>
        <taxon>Bacteria</taxon>
        <taxon>Pseudomonadati</taxon>
        <taxon>Thermodesulfobacteriota</taxon>
        <taxon>Desulfuromonadia</taxon>
        <taxon>Geobacterales</taxon>
        <taxon>Geobacteraceae</taxon>
        <taxon>Geobacter</taxon>
    </lineage>
</organism>
<feature type="domain" description="O-antigen ligase-related" evidence="6">
    <location>
        <begin position="218"/>
        <end position="348"/>
    </location>
</feature>
<feature type="transmembrane region" description="Helical" evidence="5">
    <location>
        <begin position="139"/>
        <end position="160"/>
    </location>
</feature>
<keyword evidence="3 5" id="KW-1133">Transmembrane helix</keyword>
<feature type="transmembrane region" description="Helical" evidence="5">
    <location>
        <begin position="417"/>
        <end position="434"/>
    </location>
</feature>